<gene>
    <name evidence="3" type="ORF">ALQ15_02857</name>
</gene>
<dbReference type="PANTHER" id="PTHR43581">
    <property type="entry name" value="ATP/GTP PHOSPHATASE"/>
    <property type="match status" value="1"/>
</dbReference>
<dbReference type="Pfam" id="PF13175">
    <property type="entry name" value="AAA_15"/>
    <property type="match status" value="2"/>
</dbReference>
<dbReference type="InterPro" id="IPR051396">
    <property type="entry name" value="Bact_Antivir_Def_Nuclease"/>
</dbReference>
<proteinExistence type="predicted"/>
<sequence length="632" mass="70715">METFMYLAELTIRNFRKLRDTKLKFQPGLNVLVGPNNVGKSAVVDALRTLLAGHDEPFPRLDTSDRHRPREGEPAGDITFQFVFKGLSHEDEADFIAALKPCKDKTMEAHIHVRYTDADSTGRFRVKRWCGDHQEVALSSDMMENLRGVYLQPLRDAAQGLRPGRNSQMARLLHLLTDDDGRKKINDALKRLDDELQLNESIKSTHAAISLRHGLMMGEQLAQALAIGLTATDFQRLSARLSITAEALEIEQNGLGFNNLIFMAVVLSELAKNPDAAYRSLIVEEPEAHLHPQLQRVLLRYLAGVPTGEGEKSVQLFVTSHSPNFASNSELESLVCLVENEAGVETFFPRDVTFKKGKREKLERYLDVTRAELFFARRVIFVEGAAELMLIDALARLIKLDLREYGVSLISVEGLNFDSFLPLFGETGLRIPVSVITDADPFEEIEILGDVQDELNEETIEDLLSEASYLEETDAPEDEEPVEVLVCKKKVKREEVYPALGDEVRVSSNTAKMKSMEDAFVKVFYGVKTLEYDLALLEPNRKVMLAALSDPHPQIAKTLGKIVDVQPDNAAKAKALFCGMFERKASSSNVQKGRYAQALAERIAKEPGFKVPEYLMLAIRHVCKGVDEDEAV</sequence>
<keyword evidence="3" id="KW-0255">Endonuclease</keyword>
<comment type="caution">
    <text evidence="3">The sequence shown here is derived from an EMBL/GenBank/DDBJ whole genome shotgun (WGS) entry which is preliminary data.</text>
</comment>
<organism evidence="3 4">
    <name type="scientific">Pseudomonas syringae pv. actinidiae</name>
    <dbReference type="NCBI Taxonomy" id="103796"/>
    <lineage>
        <taxon>Bacteria</taxon>
        <taxon>Pseudomonadati</taxon>
        <taxon>Pseudomonadota</taxon>
        <taxon>Gammaproteobacteria</taxon>
        <taxon>Pseudomonadales</taxon>
        <taxon>Pseudomonadaceae</taxon>
        <taxon>Pseudomonas</taxon>
        <taxon>Pseudomonas syringae</taxon>
    </lineage>
</organism>
<dbReference type="Pfam" id="PF20469">
    <property type="entry name" value="OLD-like_TOPRIM"/>
    <property type="match status" value="1"/>
</dbReference>
<keyword evidence="3" id="KW-0378">Hydrolase</keyword>
<evidence type="ECO:0000313" key="3">
    <source>
        <dbReference type="EMBL" id="RMP78258.1"/>
    </source>
</evidence>
<dbReference type="InterPro" id="IPR027417">
    <property type="entry name" value="P-loop_NTPase"/>
</dbReference>
<dbReference type="InterPro" id="IPR034139">
    <property type="entry name" value="TOPRIM_OLD"/>
</dbReference>
<dbReference type="Gene3D" id="3.40.50.300">
    <property type="entry name" value="P-loop containing nucleotide triphosphate hydrolases"/>
    <property type="match status" value="1"/>
</dbReference>
<evidence type="ECO:0000259" key="1">
    <source>
        <dbReference type="Pfam" id="PF13175"/>
    </source>
</evidence>
<keyword evidence="3" id="KW-0540">Nuclease</keyword>
<protein>
    <submittedName>
        <fullName evidence="3">ATP-dependent endonuclease</fullName>
    </submittedName>
</protein>
<dbReference type="GO" id="GO:0004519">
    <property type="term" value="F:endonuclease activity"/>
    <property type="evidence" value="ECO:0007669"/>
    <property type="project" value="UniProtKB-KW"/>
</dbReference>
<feature type="domain" description="OLD protein-like TOPRIM" evidence="2">
    <location>
        <begin position="374"/>
        <end position="440"/>
    </location>
</feature>
<dbReference type="EMBL" id="RBQT01000099">
    <property type="protein sequence ID" value="RMP78258.1"/>
    <property type="molecule type" value="Genomic_DNA"/>
</dbReference>
<dbReference type="CDD" id="cd01026">
    <property type="entry name" value="TOPRIM_OLD"/>
    <property type="match status" value="1"/>
</dbReference>
<dbReference type="SUPFAM" id="SSF52540">
    <property type="entry name" value="P-loop containing nucleoside triphosphate hydrolases"/>
    <property type="match status" value="1"/>
</dbReference>
<accession>A0A7Z6U4V5</accession>
<name>A0A7Z6U4V5_PSESF</name>
<evidence type="ECO:0000313" key="4">
    <source>
        <dbReference type="Proteomes" id="UP000282289"/>
    </source>
</evidence>
<dbReference type="PANTHER" id="PTHR43581:SF4">
    <property type="entry name" value="ATP_GTP PHOSPHATASE"/>
    <property type="match status" value="1"/>
</dbReference>
<dbReference type="Proteomes" id="UP000282289">
    <property type="component" value="Unassembled WGS sequence"/>
</dbReference>
<reference evidence="3 4" key="1">
    <citation type="submission" date="2018-08" db="EMBL/GenBank/DDBJ databases">
        <title>Recombination of ecologically and evolutionarily significant loci maintains genetic cohesion in the Pseudomonas syringae species complex.</title>
        <authorList>
            <person name="Dillon M."/>
            <person name="Thakur S."/>
            <person name="Almeida R.N.D."/>
            <person name="Weir B.S."/>
            <person name="Guttman D.S."/>
        </authorList>
    </citation>
    <scope>NUCLEOTIDE SEQUENCE [LARGE SCALE GENOMIC DNA]</scope>
    <source>
        <strain evidence="3 4">ICMP 19589</strain>
    </source>
</reference>
<feature type="domain" description="Endonuclease GajA/Old nuclease/RecF-like AAA" evidence="1">
    <location>
        <begin position="5"/>
        <end position="84"/>
    </location>
</feature>
<evidence type="ECO:0000259" key="2">
    <source>
        <dbReference type="Pfam" id="PF20469"/>
    </source>
</evidence>
<feature type="domain" description="Endonuclease GajA/Old nuclease/RecF-like AAA" evidence="1">
    <location>
        <begin position="182"/>
        <end position="326"/>
    </location>
</feature>
<dbReference type="InterPro" id="IPR041685">
    <property type="entry name" value="AAA_GajA/Old/RecF-like"/>
</dbReference>
<dbReference type="AlphaFoldDB" id="A0A7Z6U4V5"/>